<dbReference type="Proteomes" id="UP000812287">
    <property type="component" value="Unassembled WGS sequence"/>
</dbReference>
<dbReference type="RefSeq" id="XP_043043129.1">
    <property type="nucleotide sequence ID" value="XM_043185490.1"/>
</dbReference>
<dbReference type="OrthoDB" id="6474464at2759"/>
<dbReference type="AlphaFoldDB" id="A0A9P8AVJ4"/>
<dbReference type="GO" id="GO:0003830">
    <property type="term" value="F:beta-1,4-mannosylglycoprotein 4-beta-N-acetylglucosaminyltransferase activity"/>
    <property type="evidence" value="ECO:0007669"/>
    <property type="project" value="InterPro"/>
</dbReference>
<keyword evidence="1" id="KW-0472">Membrane</keyword>
<evidence type="ECO:0000313" key="3">
    <source>
        <dbReference type="Proteomes" id="UP000812287"/>
    </source>
</evidence>
<sequence length="380" mass="43698">MSIRRQRLRTFLLPSIVATGALLYFVTQYHYQIRNTISYATRPIWDTAEGPQHVIPHYHGEGLEMNEHVCQLHGWKKRPDAENYRVLDAILVSSELDLLEIRMNELDSVVDRFFIVESNATFTGLPKETYFANNRARFSKFEKKISYRLLPGYPLEDGQTAWNVEAKTRDTMTAFLRSHMTEFAPSTRPLVIMSDVDEIPSGHTLQLLRSCDFGTSIHLQLRSYVYSFEWFLGFNSWRASVNLWMPGSYYSHRKSGDVMLADSGWHCSYCFRTIPEYVAKMTGFSHHDRIGGQLSLLDPQRIQDTICRGKDIFGMLPEAFSYVDLLAQINPEPQVSAINLPRFLIEAADRFKFLLPGGCQRTAETTAEVETLDAPDDLER</sequence>
<dbReference type="EMBL" id="MU250527">
    <property type="protein sequence ID" value="KAG7449629.1"/>
    <property type="molecule type" value="Genomic_DNA"/>
</dbReference>
<keyword evidence="1" id="KW-0812">Transmembrane</keyword>
<dbReference type="GO" id="GO:0006044">
    <property type="term" value="P:N-acetylglucosamine metabolic process"/>
    <property type="evidence" value="ECO:0007669"/>
    <property type="project" value="TreeGrafter"/>
</dbReference>
<evidence type="ECO:0000256" key="1">
    <source>
        <dbReference type="SAM" id="Phobius"/>
    </source>
</evidence>
<evidence type="ECO:0000313" key="2">
    <source>
        <dbReference type="EMBL" id="KAG7449629.1"/>
    </source>
</evidence>
<dbReference type="InterPro" id="IPR006813">
    <property type="entry name" value="Glyco_trans_17"/>
</dbReference>
<organism evidence="2 3">
    <name type="scientific">Guyanagaster necrorhizus</name>
    <dbReference type="NCBI Taxonomy" id="856835"/>
    <lineage>
        <taxon>Eukaryota</taxon>
        <taxon>Fungi</taxon>
        <taxon>Dikarya</taxon>
        <taxon>Basidiomycota</taxon>
        <taxon>Agaricomycotina</taxon>
        <taxon>Agaricomycetes</taxon>
        <taxon>Agaricomycetidae</taxon>
        <taxon>Agaricales</taxon>
        <taxon>Marasmiineae</taxon>
        <taxon>Physalacriaceae</taxon>
        <taxon>Guyanagaster</taxon>
    </lineage>
</organism>
<gene>
    <name evidence="2" type="ORF">BT62DRAFT_928356</name>
</gene>
<keyword evidence="3" id="KW-1185">Reference proteome</keyword>
<dbReference type="Pfam" id="PF04724">
    <property type="entry name" value="Glyco_transf_17"/>
    <property type="match status" value="1"/>
</dbReference>
<dbReference type="GO" id="GO:0016020">
    <property type="term" value="C:membrane"/>
    <property type="evidence" value="ECO:0007669"/>
    <property type="project" value="InterPro"/>
</dbReference>
<dbReference type="PANTHER" id="PTHR12224">
    <property type="entry name" value="BETA-1,4-MANNOSYL-GLYCOPROTEIN BETA-1,4-N-ACETYLGLUCOSAMINYL-TRANSFERASE"/>
    <property type="match status" value="1"/>
</dbReference>
<reference evidence="2" key="1">
    <citation type="submission" date="2020-11" db="EMBL/GenBank/DDBJ databases">
        <title>Adaptations for nitrogen fixation in a non-lichenized fungal sporocarp promotes dispersal by wood-feeding termites.</title>
        <authorList>
            <consortium name="DOE Joint Genome Institute"/>
            <person name="Koch R.A."/>
            <person name="Yoon G."/>
            <person name="Arayal U."/>
            <person name="Lail K."/>
            <person name="Amirebrahimi M."/>
            <person name="Labutti K."/>
            <person name="Lipzen A."/>
            <person name="Riley R."/>
            <person name="Barry K."/>
            <person name="Henrissat B."/>
            <person name="Grigoriev I.V."/>
            <person name="Herr J.R."/>
            <person name="Aime M.C."/>
        </authorList>
    </citation>
    <scope>NUCLEOTIDE SEQUENCE</scope>
    <source>
        <strain evidence="2">MCA 3950</strain>
    </source>
</reference>
<proteinExistence type="predicted"/>
<comment type="caution">
    <text evidence="2">The sequence shown here is derived from an EMBL/GenBank/DDBJ whole genome shotgun (WGS) entry which is preliminary data.</text>
</comment>
<dbReference type="PANTHER" id="PTHR12224:SF0">
    <property type="entry name" value="BETA-1,4-MANNOSYL-GLYCOPROTEIN 4-BETA-N-ACETYLGLUCOSAMINYLTRANSFERASE"/>
    <property type="match status" value="1"/>
</dbReference>
<dbReference type="GeneID" id="66107787"/>
<feature type="transmembrane region" description="Helical" evidence="1">
    <location>
        <begin position="12"/>
        <end position="31"/>
    </location>
</feature>
<keyword evidence="1" id="KW-1133">Transmembrane helix</keyword>
<name>A0A9P8AVJ4_9AGAR</name>
<protein>
    <submittedName>
        <fullName evidence="2">Glycosyltransferase family 17 protein</fullName>
    </submittedName>
</protein>
<accession>A0A9P8AVJ4</accession>